<feature type="transmembrane region" description="Helical" evidence="11">
    <location>
        <begin position="12"/>
        <end position="31"/>
    </location>
</feature>
<comment type="caution">
    <text evidence="14">The sequence shown here is derived from an EMBL/GenBank/DDBJ whole genome shotgun (WGS) entry which is preliminary data.</text>
</comment>
<evidence type="ECO:0000313" key="15">
    <source>
        <dbReference type="Proteomes" id="UP000018466"/>
    </source>
</evidence>
<dbReference type="GO" id="GO:0005886">
    <property type="term" value="C:plasma membrane"/>
    <property type="evidence" value="ECO:0007669"/>
    <property type="project" value="TreeGrafter"/>
</dbReference>
<gene>
    <name evidence="14" type="ORF">HMPREF9623_01886</name>
</gene>
<dbReference type="AlphaFoldDB" id="A0AA36Y3V3"/>
<dbReference type="CDD" id="cd00082">
    <property type="entry name" value="HisKA"/>
    <property type="match status" value="1"/>
</dbReference>
<dbReference type="InterPro" id="IPR003661">
    <property type="entry name" value="HisK_dim/P_dom"/>
</dbReference>
<dbReference type="InterPro" id="IPR003594">
    <property type="entry name" value="HATPase_dom"/>
</dbReference>
<dbReference type="Proteomes" id="UP000018466">
    <property type="component" value="Unassembled WGS sequence"/>
</dbReference>
<feature type="transmembrane region" description="Helical" evidence="11">
    <location>
        <begin position="91"/>
        <end position="108"/>
    </location>
</feature>
<dbReference type="SMART" id="SM00388">
    <property type="entry name" value="HisKA"/>
    <property type="match status" value="1"/>
</dbReference>
<dbReference type="Gene3D" id="1.10.287.130">
    <property type="match status" value="1"/>
</dbReference>
<evidence type="ECO:0000256" key="3">
    <source>
        <dbReference type="ARBA" id="ARBA00012438"/>
    </source>
</evidence>
<keyword evidence="5" id="KW-0808">Transferase</keyword>
<name>A0AA36Y3V3_9FIRM</name>
<keyword evidence="4" id="KW-0597">Phosphoprotein</keyword>
<dbReference type="EMBL" id="AGEL01000014">
    <property type="protein sequence ID" value="EHO15975.1"/>
    <property type="molecule type" value="Genomic_DNA"/>
</dbReference>
<keyword evidence="7" id="KW-0418">Kinase</keyword>
<proteinExistence type="predicted"/>
<dbReference type="PANTHER" id="PTHR45436:SF5">
    <property type="entry name" value="SENSOR HISTIDINE KINASE TRCS"/>
    <property type="match status" value="1"/>
</dbReference>
<organism evidence="14 15">
    <name type="scientific">Stomatobaculum longum</name>
    <dbReference type="NCBI Taxonomy" id="796942"/>
    <lineage>
        <taxon>Bacteria</taxon>
        <taxon>Bacillati</taxon>
        <taxon>Bacillota</taxon>
        <taxon>Clostridia</taxon>
        <taxon>Lachnospirales</taxon>
        <taxon>Lachnospiraceae</taxon>
        <taxon>Stomatobaculum</taxon>
    </lineage>
</organism>
<comment type="subcellular location">
    <subcellularLocation>
        <location evidence="2">Membrane</location>
    </subcellularLocation>
</comment>
<dbReference type="PROSITE" id="PS50885">
    <property type="entry name" value="HAMP"/>
    <property type="match status" value="1"/>
</dbReference>
<dbReference type="PROSITE" id="PS50109">
    <property type="entry name" value="HIS_KIN"/>
    <property type="match status" value="1"/>
</dbReference>
<dbReference type="FunFam" id="3.30.565.10:FF:000006">
    <property type="entry name" value="Sensor histidine kinase WalK"/>
    <property type="match status" value="1"/>
</dbReference>
<dbReference type="SUPFAM" id="SSF55874">
    <property type="entry name" value="ATPase domain of HSP90 chaperone/DNA topoisomerase II/histidine kinase"/>
    <property type="match status" value="1"/>
</dbReference>
<dbReference type="RefSeq" id="WP_009533704.1">
    <property type="nucleotide sequence ID" value="NZ_JH590864.1"/>
</dbReference>
<comment type="catalytic activity">
    <reaction evidence="1">
        <text>ATP + protein L-histidine = ADP + protein N-phospho-L-histidine.</text>
        <dbReference type="EC" id="2.7.13.3"/>
    </reaction>
</comment>
<dbReference type="SMART" id="SM00387">
    <property type="entry name" value="HATPase_c"/>
    <property type="match status" value="1"/>
</dbReference>
<evidence type="ECO:0000259" key="13">
    <source>
        <dbReference type="PROSITE" id="PS50885"/>
    </source>
</evidence>
<evidence type="ECO:0000256" key="11">
    <source>
        <dbReference type="SAM" id="Phobius"/>
    </source>
</evidence>
<keyword evidence="8 11" id="KW-1133">Transmembrane helix</keyword>
<dbReference type="PRINTS" id="PR00344">
    <property type="entry name" value="BCTRLSENSOR"/>
</dbReference>
<evidence type="ECO:0000256" key="5">
    <source>
        <dbReference type="ARBA" id="ARBA00022679"/>
    </source>
</evidence>
<dbReference type="SUPFAM" id="SSF47384">
    <property type="entry name" value="Homodimeric domain of signal transducing histidine kinase"/>
    <property type="match status" value="1"/>
</dbReference>
<dbReference type="InterPro" id="IPR005467">
    <property type="entry name" value="His_kinase_dom"/>
</dbReference>
<keyword evidence="15" id="KW-1185">Reference proteome</keyword>
<keyword evidence="10 11" id="KW-0472">Membrane</keyword>
<evidence type="ECO:0000256" key="9">
    <source>
        <dbReference type="ARBA" id="ARBA00023012"/>
    </source>
</evidence>
<evidence type="ECO:0000259" key="12">
    <source>
        <dbReference type="PROSITE" id="PS50109"/>
    </source>
</evidence>
<dbReference type="Pfam" id="PF00512">
    <property type="entry name" value="HisKA"/>
    <property type="match status" value="1"/>
</dbReference>
<dbReference type="Gene3D" id="3.30.565.10">
    <property type="entry name" value="Histidine kinase-like ATPase, C-terminal domain"/>
    <property type="match status" value="1"/>
</dbReference>
<keyword evidence="6 11" id="KW-0812">Transmembrane</keyword>
<evidence type="ECO:0000256" key="6">
    <source>
        <dbReference type="ARBA" id="ARBA00022692"/>
    </source>
</evidence>
<dbReference type="InterPro" id="IPR003660">
    <property type="entry name" value="HAMP_dom"/>
</dbReference>
<dbReference type="InterPro" id="IPR050428">
    <property type="entry name" value="TCS_sensor_his_kinase"/>
</dbReference>
<reference evidence="14 15" key="1">
    <citation type="submission" date="2011-10" db="EMBL/GenBank/DDBJ databases">
        <title>The Genome Sequence of Lachnospiraceae bacterium ACC2.</title>
        <authorList>
            <consortium name="The Broad Institute Genome Sequencing Platform"/>
            <person name="Earl A."/>
            <person name="Ward D."/>
            <person name="Feldgarden M."/>
            <person name="Gevers D."/>
            <person name="Sizova M."/>
            <person name="Hazen A."/>
            <person name="Epstein S."/>
            <person name="Young S.K."/>
            <person name="Zeng Q."/>
            <person name="Gargeya S."/>
            <person name="Fitzgerald M."/>
            <person name="Haas B."/>
            <person name="Abouelleil A."/>
            <person name="Alvarado L."/>
            <person name="Arachchi H.M."/>
            <person name="Berlin A."/>
            <person name="Brown A."/>
            <person name="Chapman S.B."/>
            <person name="Chen Z."/>
            <person name="Dunbar C."/>
            <person name="Freedman E."/>
            <person name="Gearin G."/>
            <person name="Goldberg J."/>
            <person name="Griggs A."/>
            <person name="Gujja S."/>
            <person name="Heiman D."/>
            <person name="Howarth C."/>
            <person name="Larson L."/>
            <person name="Lui A."/>
            <person name="MacDonald P.J.P."/>
            <person name="Montmayeur A."/>
            <person name="Murphy C."/>
            <person name="Neiman D."/>
            <person name="Pearson M."/>
            <person name="Priest M."/>
            <person name="Roberts A."/>
            <person name="Saif S."/>
            <person name="Shea T."/>
            <person name="Shenoy N."/>
            <person name="Sisk P."/>
            <person name="Stolte C."/>
            <person name="Sykes S."/>
            <person name="Wortman J."/>
            <person name="Nusbaum C."/>
            <person name="Birren B."/>
        </authorList>
    </citation>
    <scope>NUCLEOTIDE SEQUENCE [LARGE SCALE GENOMIC DNA]</scope>
    <source>
        <strain evidence="14 15">ACC2</strain>
    </source>
</reference>
<evidence type="ECO:0000313" key="14">
    <source>
        <dbReference type="EMBL" id="EHO15975.1"/>
    </source>
</evidence>
<dbReference type="EC" id="2.7.13.3" evidence="3"/>
<keyword evidence="9" id="KW-0902">Two-component regulatory system</keyword>
<dbReference type="PANTHER" id="PTHR45436">
    <property type="entry name" value="SENSOR HISTIDINE KINASE YKOH"/>
    <property type="match status" value="1"/>
</dbReference>
<evidence type="ECO:0000256" key="10">
    <source>
        <dbReference type="ARBA" id="ARBA00023136"/>
    </source>
</evidence>
<dbReference type="InterPro" id="IPR004358">
    <property type="entry name" value="Sig_transdc_His_kin-like_C"/>
</dbReference>
<dbReference type="CDD" id="cd00075">
    <property type="entry name" value="HATPase"/>
    <property type="match status" value="1"/>
</dbReference>
<dbReference type="GO" id="GO:0000155">
    <property type="term" value="F:phosphorelay sensor kinase activity"/>
    <property type="evidence" value="ECO:0007669"/>
    <property type="project" value="InterPro"/>
</dbReference>
<evidence type="ECO:0000256" key="1">
    <source>
        <dbReference type="ARBA" id="ARBA00000085"/>
    </source>
</evidence>
<dbReference type="PROSITE" id="PS51257">
    <property type="entry name" value="PROKAR_LIPOPROTEIN"/>
    <property type="match status" value="1"/>
</dbReference>
<feature type="domain" description="Histidine kinase" evidence="12">
    <location>
        <begin position="171"/>
        <end position="383"/>
    </location>
</feature>
<evidence type="ECO:0000256" key="7">
    <source>
        <dbReference type="ARBA" id="ARBA00022777"/>
    </source>
</evidence>
<evidence type="ECO:0000256" key="2">
    <source>
        <dbReference type="ARBA" id="ARBA00004370"/>
    </source>
</evidence>
<dbReference type="Pfam" id="PF02518">
    <property type="entry name" value="HATPase_c"/>
    <property type="match status" value="1"/>
</dbReference>
<dbReference type="GeneID" id="86941603"/>
<evidence type="ECO:0000256" key="4">
    <source>
        <dbReference type="ARBA" id="ARBA00022553"/>
    </source>
</evidence>
<evidence type="ECO:0000256" key="8">
    <source>
        <dbReference type="ARBA" id="ARBA00022989"/>
    </source>
</evidence>
<feature type="domain" description="HAMP" evidence="13">
    <location>
        <begin position="110"/>
        <end position="163"/>
    </location>
</feature>
<dbReference type="InterPro" id="IPR036097">
    <property type="entry name" value="HisK_dim/P_sf"/>
</dbReference>
<protein>
    <recommendedName>
        <fullName evidence="3">histidine kinase</fullName>
        <ecNumber evidence="3">2.7.13.3</ecNumber>
    </recommendedName>
</protein>
<accession>A0AA36Y3V3</accession>
<sequence length="391" mass="43802">MKRLSLQWRITLMTALLIATACISMSLLLGYSGRHYMDRIGTSISAYGESVSENDTAEHTDDIPNTATLAPNSDLVIVIDGAQAAFTASNWLITAAVTLLSAALAYFVSGRALRPLHSFASRLEEIEPNNLGKMKLPEDLLPEFRRSRDAFNRMLDRLDEGFRAQKQFTGNAAHELRTPLALMQAKLELFSAEHPNADAETADFLRLLGEQTERMAEMSKTLLELSELRSVPCEDRIELEPLLEELCTDLTPLAEKQNIELRYEGNAMLIGSDTLIYRLLFNLTENAIRYNRRNGSVRLSVREEAGCIEIRVADSGTGIPAQYRESIFQPFFRVDKSRSRRYGGAGLGLALVREIALLHDAEIRVEESNETGTTMAIRFPKMRNANLKNML</sequence>
<dbReference type="InterPro" id="IPR036890">
    <property type="entry name" value="HATPase_C_sf"/>
</dbReference>